<dbReference type="InterPro" id="IPR045430">
    <property type="entry name" value="EAD1"/>
</dbReference>
<dbReference type="Proteomes" id="UP000053372">
    <property type="component" value="Unassembled WGS sequence"/>
</dbReference>
<proteinExistence type="predicted"/>
<sequence length="465" mass="54274">MKLSSNERKGFYKALIDAFPEYTDLKMMVDLEFDLNLEEIAGKDKLKNVIFELIKWAESTGKLEDLIRGACEYNPGNTKLKEFIQIKKLIDILKPYFDKHKDKVIVAYKLSLPDILTDKDKTPKNAAELIYDSLRFPPQEKDKYSPLEKFVINLLLDESLSCNTDLEIWAKENIGEDRYKQRITGLREEKKQERREVYPGLFVAILQQGESYIVKSWLNKDIAQSRSGKKSYYKQLTKNEQAEIKIDRQLSKVPELVRYWIDNSGVDIKQIHVFLPYELMNHPIDSWKTIDGDDETIGEFYEVIIRCSERMEGTNPRIYRWKTKGSKLKNKLNKLAADVFTPCCGDNHKIIENHCKQDDIIAVKITNVFQDKQPGTMLWKSAIPLALWIRERIDDVSNENELDQLMGKRSKQEEQITLRDISKVVKKARLKYFASSTPHIGHSLCLLWDDPDLLPPEQRITQEHL</sequence>
<dbReference type="InterPro" id="IPR045450">
    <property type="entry name" value="VMAP_C"/>
</dbReference>
<dbReference type="OrthoDB" id="8479370at2"/>
<dbReference type="EMBL" id="LMTZ01000107">
    <property type="protein sequence ID" value="KST65488.1"/>
    <property type="molecule type" value="Genomic_DNA"/>
</dbReference>
<feature type="domain" description="Effector-associated" evidence="1">
    <location>
        <begin position="1"/>
        <end position="85"/>
    </location>
</feature>
<evidence type="ECO:0000259" key="2">
    <source>
        <dbReference type="Pfam" id="PF19963"/>
    </source>
</evidence>
<dbReference type="AlphaFoldDB" id="A0A0V7ZLG3"/>
<gene>
    <name evidence="4" type="ORF">BC008_41915</name>
</gene>
<accession>A0A0V7ZLG3</accession>
<name>A0A0V7ZLG3_9CYAN</name>
<dbReference type="Pfam" id="PF19963">
    <property type="entry name" value="VMAP-M1"/>
    <property type="match status" value="1"/>
</dbReference>
<dbReference type="InterPro" id="IPR045440">
    <property type="entry name" value="VMAP-M1"/>
</dbReference>
<comment type="caution">
    <text evidence="4">The sequence shown here is derived from an EMBL/GenBank/DDBJ whole genome shotgun (WGS) entry which is preliminary data.</text>
</comment>
<evidence type="ECO:0000259" key="3">
    <source>
        <dbReference type="Pfam" id="PF20028"/>
    </source>
</evidence>
<dbReference type="Pfam" id="PF19955">
    <property type="entry name" value="EAD1"/>
    <property type="match status" value="1"/>
</dbReference>
<reference evidence="4 5" key="1">
    <citation type="journal article" date="2015" name="Genome Announc.">
        <title>Draft Genome of the Euendolithic (true boring) Cyanobacterium Mastigocoleus testarum strain BC008.</title>
        <authorList>
            <person name="Guida B.S."/>
            <person name="Garcia-Pichel F."/>
        </authorList>
    </citation>
    <scope>NUCLEOTIDE SEQUENCE [LARGE SCALE GENOMIC DNA]</scope>
    <source>
        <strain evidence="4 5">BC008</strain>
    </source>
</reference>
<evidence type="ECO:0000313" key="4">
    <source>
        <dbReference type="EMBL" id="KST65488.1"/>
    </source>
</evidence>
<evidence type="ECO:0000313" key="5">
    <source>
        <dbReference type="Proteomes" id="UP000053372"/>
    </source>
</evidence>
<protein>
    <submittedName>
        <fullName evidence="4">Uncharacterized protein</fullName>
    </submittedName>
</protein>
<evidence type="ECO:0000259" key="1">
    <source>
        <dbReference type="Pfam" id="PF19955"/>
    </source>
</evidence>
<feature type="domain" description="vWA-MoxR associated protein C-terminal" evidence="3">
    <location>
        <begin position="229"/>
        <end position="451"/>
    </location>
</feature>
<dbReference type="RefSeq" id="WP_027845146.1">
    <property type="nucleotide sequence ID" value="NZ_LMTZ01000107.1"/>
</dbReference>
<dbReference type="Pfam" id="PF20028">
    <property type="entry name" value="VMAP-C"/>
    <property type="match status" value="1"/>
</dbReference>
<keyword evidence="5" id="KW-1185">Reference proteome</keyword>
<organism evidence="4 5">
    <name type="scientific">Mastigocoleus testarum BC008</name>
    <dbReference type="NCBI Taxonomy" id="371196"/>
    <lineage>
        <taxon>Bacteria</taxon>
        <taxon>Bacillati</taxon>
        <taxon>Cyanobacteriota</taxon>
        <taxon>Cyanophyceae</taxon>
        <taxon>Nostocales</taxon>
        <taxon>Hapalosiphonaceae</taxon>
        <taxon>Mastigocoleus</taxon>
    </lineage>
</organism>
<feature type="domain" description="vWA-MoxR associated protein middle region 1" evidence="2">
    <location>
        <begin position="92"/>
        <end position="205"/>
    </location>
</feature>